<evidence type="ECO:0000256" key="2">
    <source>
        <dbReference type="SAM" id="SignalP"/>
    </source>
</evidence>
<dbReference type="EMBL" id="FMJD01000008">
    <property type="protein sequence ID" value="SCM76496.1"/>
    <property type="molecule type" value="Genomic_DNA"/>
</dbReference>
<sequence length="333" mass="36211">MKYASYLSVVAGAIALSAVIPAGIGAASAAPVVFEIAFNQTETHPQFKALQMFAEGLKARTNGEYTAEVFPNELLGAQKETVEMVQTGTIAMSVAAASLLESWNPDFSVFNLPYLFNSIEEQKKVLNNPEIVGDLYKSVSDQSVIVLGSFTAGARSVYLKDRFVKTPADLTGEKIRVMQSDTNVQMMKHMGGVGIAMGQGEVYTAIQTGVLDGGENNEIVYSSLKQVEVAPYYSYTRHLMIPDYLVMNVDLYNGLPDDIKTILTEELAKAFDFEFDAFAADAAKARAEAEKAGGKFSEDVDMAAFRAAVKPLVDSKLTNDVTKTIYQKIEALR</sequence>
<name>A0A212LG00_9HYPH</name>
<proteinExistence type="predicted"/>
<feature type="chain" id="PRO_5012758608" evidence="2">
    <location>
        <begin position="23"/>
        <end position="333"/>
    </location>
</feature>
<dbReference type="Gene3D" id="3.40.190.170">
    <property type="entry name" value="Bacterial extracellular solute-binding protein, family 7"/>
    <property type="match status" value="1"/>
</dbReference>
<dbReference type="PANTHER" id="PTHR33376:SF2">
    <property type="entry name" value="DICARBOXYLATE-BINDING PERIPLASMIC PROTEIN"/>
    <property type="match status" value="1"/>
</dbReference>
<keyword evidence="1 2" id="KW-0732">Signal</keyword>
<dbReference type="InterPro" id="IPR004682">
    <property type="entry name" value="TRAP_DctP"/>
</dbReference>
<dbReference type="RefSeq" id="WP_288196660.1">
    <property type="nucleotide sequence ID" value="NZ_LT608334.1"/>
</dbReference>
<dbReference type="Pfam" id="PF03480">
    <property type="entry name" value="DctP"/>
    <property type="match status" value="1"/>
</dbReference>
<dbReference type="AlphaFoldDB" id="A0A212LG00"/>
<dbReference type="InterPro" id="IPR018389">
    <property type="entry name" value="DctP_fam"/>
</dbReference>
<reference evidence="3" key="1">
    <citation type="submission" date="2016-08" db="EMBL/GenBank/DDBJ databases">
        <authorList>
            <person name="Seilhamer J.J."/>
        </authorList>
    </citation>
    <scope>NUCLEOTIDE SEQUENCE</scope>
    <source>
        <strain evidence="3">86</strain>
    </source>
</reference>
<dbReference type="InterPro" id="IPR038404">
    <property type="entry name" value="TRAP_DctP_sf"/>
</dbReference>
<evidence type="ECO:0000313" key="3">
    <source>
        <dbReference type="EMBL" id="SCM76496.1"/>
    </source>
</evidence>
<dbReference type="NCBIfam" id="TIGR00787">
    <property type="entry name" value="dctP"/>
    <property type="match status" value="1"/>
</dbReference>
<dbReference type="CDD" id="cd13671">
    <property type="entry name" value="PBP2_TRAP_SBP_like_3"/>
    <property type="match status" value="1"/>
</dbReference>
<evidence type="ECO:0000256" key="1">
    <source>
        <dbReference type="ARBA" id="ARBA00022729"/>
    </source>
</evidence>
<dbReference type="GO" id="GO:0030246">
    <property type="term" value="F:carbohydrate binding"/>
    <property type="evidence" value="ECO:0007669"/>
    <property type="project" value="TreeGrafter"/>
</dbReference>
<dbReference type="NCBIfam" id="NF037995">
    <property type="entry name" value="TRAP_S1"/>
    <property type="match status" value="1"/>
</dbReference>
<protein>
    <submittedName>
        <fullName evidence="3">C4-dicarboxylate ABC transporter substrate-binding protein</fullName>
    </submittedName>
</protein>
<dbReference type="PIRSF" id="PIRSF006470">
    <property type="entry name" value="DctB"/>
    <property type="match status" value="1"/>
</dbReference>
<dbReference type="GO" id="GO:0055085">
    <property type="term" value="P:transmembrane transport"/>
    <property type="evidence" value="ECO:0007669"/>
    <property type="project" value="InterPro"/>
</dbReference>
<organism evidence="3">
    <name type="scientific">uncultured Pleomorphomonas sp</name>
    <dbReference type="NCBI Taxonomy" id="442121"/>
    <lineage>
        <taxon>Bacteria</taxon>
        <taxon>Pseudomonadati</taxon>
        <taxon>Pseudomonadota</taxon>
        <taxon>Alphaproteobacteria</taxon>
        <taxon>Hyphomicrobiales</taxon>
        <taxon>Pleomorphomonadaceae</taxon>
        <taxon>Pleomorphomonas</taxon>
        <taxon>environmental samples</taxon>
    </lineage>
</organism>
<gene>
    <name evidence="3" type="ORF">KL86PLE_40301</name>
</gene>
<dbReference type="GO" id="GO:0030288">
    <property type="term" value="C:outer membrane-bounded periplasmic space"/>
    <property type="evidence" value="ECO:0007669"/>
    <property type="project" value="InterPro"/>
</dbReference>
<accession>A0A212LG00</accession>
<feature type="signal peptide" evidence="2">
    <location>
        <begin position="1"/>
        <end position="22"/>
    </location>
</feature>
<dbReference type="PANTHER" id="PTHR33376">
    <property type="match status" value="1"/>
</dbReference>